<gene>
    <name evidence="2" type="ORF">ACFFU1_03985</name>
</gene>
<dbReference type="Proteomes" id="UP001589590">
    <property type="component" value="Unassembled WGS sequence"/>
</dbReference>
<dbReference type="InterPro" id="IPR001296">
    <property type="entry name" value="Glyco_trans_1"/>
</dbReference>
<keyword evidence="2" id="KW-0328">Glycosyltransferase</keyword>
<dbReference type="EMBL" id="JBHMFA010000001">
    <property type="protein sequence ID" value="MFB9104049.1"/>
    <property type="molecule type" value="Genomic_DNA"/>
</dbReference>
<dbReference type="PANTHER" id="PTHR45871:SF1">
    <property type="entry name" value="PHOSPHATIDYLINOSITOL N-ACETYLGLUCOSAMINYLTRANSFERASE SUBUNIT A"/>
    <property type="match status" value="1"/>
</dbReference>
<dbReference type="Pfam" id="PF00534">
    <property type="entry name" value="Glycos_transf_1"/>
    <property type="match status" value="1"/>
</dbReference>
<dbReference type="SUPFAM" id="SSF53756">
    <property type="entry name" value="UDP-Glycosyltransferase/glycogen phosphorylase"/>
    <property type="match status" value="1"/>
</dbReference>
<dbReference type="EC" id="2.4.-.-" evidence="2"/>
<dbReference type="Gene3D" id="3.40.50.2000">
    <property type="entry name" value="Glycogen Phosphorylase B"/>
    <property type="match status" value="2"/>
</dbReference>
<evidence type="ECO:0000313" key="3">
    <source>
        <dbReference type="Proteomes" id="UP001589590"/>
    </source>
</evidence>
<dbReference type="PANTHER" id="PTHR45871">
    <property type="entry name" value="N-ACETYLGLUCOSAMINYL-PHOSPHATIDYLINOSITOL BIOSYNTHETIC PROTEIN"/>
    <property type="match status" value="1"/>
</dbReference>
<name>A0ABV5GX45_9FLAO</name>
<dbReference type="CDD" id="cd03801">
    <property type="entry name" value="GT4_PimA-like"/>
    <property type="match status" value="1"/>
</dbReference>
<evidence type="ECO:0000259" key="1">
    <source>
        <dbReference type="Pfam" id="PF00534"/>
    </source>
</evidence>
<feature type="domain" description="Glycosyl transferase family 1" evidence="1">
    <location>
        <begin position="148"/>
        <end position="271"/>
    </location>
</feature>
<proteinExistence type="predicted"/>
<dbReference type="GO" id="GO:0016757">
    <property type="term" value="F:glycosyltransferase activity"/>
    <property type="evidence" value="ECO:0007669"/>
    <property type="project" value="UniProtKB-KW"/>
</dbReference>
<reference evidence="2 3" key="1">
    <citation type="submission" date="2024-09" db="EMBL/GenBank/DDBJ databases">
        <authorList>
            <person name="Sun Q."/>
            <person name="Mori K."/>
        </authorList>
    </citation>
    <scope>NUCLEOTIDE SEQUENCE [LARGE SCALE GENOMIC DNA]</scope>
    <source>
        <strain evidence="2 3">CECT 8300</strain>
    </source>
</reference>
<keyword evidence="3" id="KW-1185">Reference proteome</keyword>
<protein>
    <submittedName>
        <fullName evidence="2">Glycosyltransferase family 4 protein</fullName>
        <ecNumber evidence="2">2.4.-.-</ecNumber>
    </submittedName>
</protein>
<comment type="caution">
    <text evidence="2">The sequence shown here is derived from an EMBL/GenBank/DDBJ whole genome shotgun (WGS) entry which is preliminary data.</text>
</comment>
<sequence length="315" mass="35731">MKNALPNSKLTLLSFQFPFTNKTYDWNGIEIIPLNGKNKLLKKLCTWKKALNILKKIHREQPIDTIHSFWIGECAMIGERFSIKHHIKHVVTLMGQDAKSGNLYTKKLTNSTAKIVTLSINHQSELLKNHKLKSTIIPWHLNTKEFPELSKNNIDILGVGSVNSIKNYAHFINVISQLIKVHTNLNVVIIGDGAWRNELEQLIKKSKLSQTVTLKGKISRHEVLKNMAQSKLLLHTSLYESFGFVFLEALYSGMQIVSYDVGLAKTSTHWKVCNSETALVAACQTILSEKTHTKNRILISSEKQTINAYLNLYNA</sequence>
<organism evidence="2 3">
    <name type="scientific">Algibacter miyuki</name>
    <dbReference type="NCBI Taxonomy" id="1306933"/>
    <lineage>
        <taxon>Bacteria</taxon>
        <taxon>Pseudomonadati</taxon>
        <taxon>Bacteroidota</taxon>
        <taxon>Flavobacteriia</taxon>
        <taxon>Flavobacteriales</taxon>
        <taxon>Flavobacteriaceae</taxon>
        <taxon>Algibacter</taxon>
    </lineage>
</organism>
<evidence type="ECO:0000313" key="2">
    <source>
        <dbReference type="EMBL" id="MFB9104049.1"/>
    </source>
</evidence>
<keyword evidence="2" id="KW-0808">Transferase</keyword>
<accession>A0ABV5GX45</accession>